<dbReference type="GO" id="GO:0006508">
    <property type="term" value="P:proteolysis"/>
    <property type="evidence" value="ECO:0007669"/>
    <property type="project" value="UniProtKB-KW"/>
</dbReference>
<dbReference type="PANTHER" id="PTHR14218">
    <property type="entry name" value="PROTEASE S8 TRIPEPTIDYL PEPTIDASE I CLN2"/>
    <property type="match status" value="1"/>
</dbReference>
<keyword evidence="10" id="KW-0812">Transmembrane</keyword>
<keyword evidence="10" id="KW-0472">Membrane</keyword>
<feature type="binding site" evidence="9">
    <location>
        <position position="787"/>
    </location>
    <ligand>
        <name>Ca(2+)</name>
        <dbReference type="ChEBI" id="CHEBI:29108"/>
    </ligand>
</feature>
<sequence>MMPLAPMAPLRPSQTGRCWIFLTLVHVYVSARDAKRNFSVGLFLTPGPKRESALASLAAAVSDPTSPSYGHYVSQSELAAHIAVAPAASAAAAAWLPAALNVTTPAHVVAHGDATILTVSDFFATYDLGALLVGNRSDAAAPAGDLPLEANLLLTPPAPDRLCHNRTEAACRKPCRWHVSNHSKERNATNTTAKAACKGDFAGWICWRPASATRGKKKEPWQCFEPGDVLGVNDTKLGVSSLGRKRRRRGRARSFVDGLGSTGSKFRALPRSSGITLIYRPKNASHPKESWSSLELTLLQNDFPVNRLIQHEDFSAHHDVRLVDIPGLANLRPVREMFVCFNAAEYSSPAPGEKGCRCKVEHETKGRDERLGRECRKVWSTTPQRQESGGLLPRGIQSLQALYSDLEVDPEDGRGMRDSTQAVGQFNDEAFLEADVEHLHREYGLNPALRNEIKVEGVRGKVDNADTGGEGSLDLQVITSLAFGANTTWWGVDPHSMDGFMLAYAVQVNDHPEPPLVHSISWGDAEALYPPIFIQRLDYELLKLALRGITVIVASGDNGNSAVGTDCDFLPDLAGTSPWVTSVGATMPSLESKPYCTARSFQEQFGQCVEPGQVVCSTSEGALITSSGYFSIYRSRPSYQDRALEVFLSSSECLPCHVRNDSQHVDHLEIPCQHVNRSGCPLRPLVRRSRAAPDVALPGQSYPTVVNKSVLSFDGTSASAPALAALVSRLNEAQRRAGRPSLGLLNPWLYQVHRDHPEAFLDVVVGDTASTEDHLCKVGFRAGPGWDPTTGLGVPLFSRLRSLLPRPVPTTAEEPIQTWKAAGRLPRLTDPWSMFVLSSPILLAGVWLAARQRPRHRLRAPLLEDTSCEARDCHHPSC</sequence>
<keyword evidence="5 9" id="KW-0106">Calcium</keyword>
<evidence type="ECO:0000256" key="10">
    <source>
        <dbReference type="SAM" id="Phobius"/>
    </source>
</evidence>
<protein>
    <recommendedName>
        <fullName evidence="8">subtilisin</fullName>
        <ecNumber evidence="8">3.4.21.62</ecNumber>
    </recommendedName>
</protein>
<feature type="active site" description="Charge relay system" evidence="9">
    <location>
        <position position="470"/>
    </location>
</feature>
<dbReference type="PROSITE" id="PS51695">
    <property type="entry name" value="SEDOLISIN"/>
    <property type="match status" value="1"/>
</dbReference>
<dbReference type="CDD" id="cd04056">
    <property type="entry name" value="Peptidases_S53"/>
    <property type="match status" value="1"/>
</dbReference>
<dbReference type="Proteomes" id="UP000604046">
    <property type="component" value="Unassembled WGS sequence"/>
</dbReference>
<feature type="binding site" evidence="9">
    <location>
        <position position="785"/>
    </location>
    <ligand>
        <name>Ca(2+)</name>
        <dbReference type="ChEBI" id="CHEBI:29108"/>
    </ligand>
</feature>
<dbReference type="InterPro" id="IPR015366">
    <property type="entry name" value="S53_propep"/>
</dbReference>
<evidence type="ECO:0000256" key="4">
    <source>
        <dbReference type="ARBA" id="ARBA00022825"/>
    </source>
</evidence>
<dbReference type="Pfam" id="PF09286">
    <property type="entry name" value="Pro-kuma_activ"/>
    <property type="match status" value="1"/>
</dbReference>
<keyword evidence="6" id="KW-0865">Zymogen</keyword>
<dbReference type="Gene3D" id="3.40.50.200">
    <property type="entry name" value="Peptidase S8/S53 domain"/>
    <property type="match status" value="1"/>
</dbReference>
<dbReference type="EC" id="3.4.21.62" evidence="8"/>
<feature type="active site" description="Charge relay system" evidence="9">
    <location>
        <position position="474"/>
    </location>
</feature>
<evidence type="ECO:0000313" key="12">
    <source>
        <dbReference type="EMBL" id="CAE7298092.1"/>
    </source>
</evidence>
<reference evidence="12" key="1">
    <citation type="submission" date="2021-02" db="EMBL/GenBank/DDBJ databases">
        <authorList>
            <person name="Dougan E. K."/>
            <person name="Rhodes N."/>
            <person name="Thang M."/>
            <person name="Chan C."/>
        </authorList>
    </citation>
    <scope>NUCLEOTIDE SEQUENCE</scope>
</reference>
<feature type="binding site" evidence="9">
    <location>
        <position position="763"/>
    </location>
    <ligand>
        <name>Ca(2+)</name>
        <dbReference type="ChEBI" id="CHEBI:29108"/>
    </ligand>
</feature>
<gene>
    <name evidence="12" type="primary">TPP1</name>
    <name evidence="12" type="ORF">SNAT2548_LOCUS15692</name>
</gene>
<dbReference type="OrthoDB" id="409122at2759"/>
<dbReference type="SUPFAM" id="SSF54897">
    <property type="entry name" value="Protease propeptides/inhibitors"/>
    <property type="match status" value="1"/>
</dbReference>
<dbReference type="AlphaFoldDB" id="A0A812NAX9"/>
<proteinExistence type="predicted"/>
<organism evidence="12 13">
    <name type="scientific">Symbiodinium natans</name>
    <dbReference type="NCBI Taxonomy" id="878477"/>
    <lineage>
        <taxon>Eukaryota</taxon>
        <taxon>Sar</taxon>
        <taxon>Alveolata</taxon>
        <taxon>Dinophyceae</taxon>
        <taxon>Suessiales</taxon>
        <taxon>Symbiodiniaceae</taxon>
        <taxon>Symbiodinium</taxon>
    </lineage>
</organism>
<evidence type="ECO:0000256" key="9">
    <source>
        <dbReference type="PROSITE-ProRule" id="PRU01032"/>
    </source>
</evidence>
<name>A0A812NAX9_9DINO</name>
<dbReference type="PANTHER" id="PTHR14218:SF15">
    <property type="entry name" value="TRIPEPTIDYL-PEPTIDASE 1"/>
    <property type="match status" value="1"/>
</dbReference>
<dbReference type="InterPro" id="IPR050819">
    <property type="entry name" value="Tripeptidyl-peptidase_I"/>
</dbReference>
<comment type="caution">
    <text evidence="12">The sequence shown here is derived from an EMBL/GenBank/DDBJ whole genome shotgun (WGS) entry which is preliminary data.</text>
</comment>
<keyword evidence="13" id="KW-1185">Reference proteome</keyword>
<accession>A0A812NAX9</accession>
<dbReference type="InterPro" id="IPR036852">
    <property type="entry name" value="Peptidase_S8/S53_dom_sf"/>
</dbReference>
<keyword evidence="1 9" id="KW-0645">Protease</keyword>
<evidence type="ECO:0000256" key="2">
    <source>
        <dbReference type="ARBA" id="ARBA00022723"/>
    </source>
</evidence>
<dbReference type="InterPro" id="IPR030400">
    <property type="entry name" value="Sedolisin_dom"/>
</dbReference>
<feature type="binding site" evidence="9">
    <location>
        <position position="762"/>
    </location>
    <ligand>
        <name>Ca(2+)</name>
        <dbReference type="ChEBI" id="CHEBI:29108"/>
    </ligand>
</feature>
<feature type="active site" description="Charge relay system" evidence="9">
    <location>
        <position position="717"/>
    </location>
</feature>
<dbReference type="SUPFAM" id="SSF52743">
    <property type="entry name" value="Subtilisin-like"/>
    <property type="match status" value="1"/>
</dbReference>
<evidence type="ECO:0000256" key="7">
    <source>
        <dbReference type="ARBA" id="ARBA00023529"/>
    </source>
</evidence>
<keyword evidence="10" id="KW-1133">Transmembrane helix</keyword>
<keyword evidence="3 9" id="KW-0378">Hydrolase</keyword>
<keyword evidence="2 9" id="KW-0479">Metal-binding</keyword>
<feature type="domain" description="Peptidase S53" evidence="11">
    <location>
        <begin position="390"/>
        <end position="807"/>
    </location>
</feature>
<keyword evidence="4 9" id="KW-0720">Serine protease</keyword>
<evidence type="ECO:0000256" key="5">
    <source>
        <dbReference type="ARBA" id="ARBA00022837"/>
    </source>
</evidence>
<dbReference type="GO" id="GO:0046872">
    <property type="term" value="F:metal ion binding"/>
    <property type="evidence" value="ECO:0007669"/>
    <property type="project" value="UniProtKB-UniRule"/>
</dbReference>
<evidence type="ECO:0000313" key="13">
    <source>
        <dbReference type="Proteomes" id="UP000604046"/>
    </source>
</evidence>
<feature type="transmembrane region" description="Helical" evidence="10">
    <location>
        <begin position="832"/>
        <end position="850"/>
    </location>
</feature>
<comment type="cofactor">
    <cofactor evidence="9">
        <name>Ca(2+)</name>
        <dbReference type="ChEBI" id="CHEBI:29108"/>
    </cofactor>
    <text evidence="9">Binds 1 Ca(2+) ion per subunit.</text>
</comment>
<evidence type="ECO:0000256" key="3">
    <source>
        <dbReference type="ARBA" id="ARBA00022801"/>
    </source>
</evidence>
<evidence type="ECO:0000256" key="1">
    <source>
        <dbReference type="ARBA" id="ARBA00022670"/>
    </source>
</evidence>
<comment type="catalytic activity">
    <reaction evidence="7">
        <text>Hydrolysis of proteins with broad specificity for peptide bonds, and a preference for a large uncharged residue in P1. Hydrolyzes peptide amides.</text>
        <dbReference type="EC" id="3.4.21.62"/>
    </reaction>
</comment>
<evidence type="ECO:0000259" key="11">
    <source>
        <dbReference type="PROSITE" id="PS51695"/>
    </source>
</evidence>
<dbReference type="GO" id="GO:0004252">
    <property type="term" value="F:serine-type endopeptidase activity"/>
    <property type="evidence" value="ECO:0007669"/>
    <property type="project" value="UniProtKB-UniRule"/>
</dbReference>
<evidence type="ECO:0000256" key="6">
    <source>
        <dbReference type="ARBA" id="ARBA00023145"/>
    </source>
</evidence>
<evidence type="ECO:0000256" key="8">
    <source>
        <dbReference type="ARBA" id="ARBA00023619"/>
    </source>
</evidence>
<dbReference type="EMBL" id="CAJNDS010002046">
    <property type="protein sequence ID" value="CAE7298092.1"/>
    <property type="molecule type" value="Genomic_DNA"/>
</dbReference>
<dbReference type="GO" id="GO:0008240">
    <property type="term" value="F:tripeptidyl-peptidase activity"/>
    <property type="evidence" value="ECO:0007669"/>
    <property type="project" value="TreeGrafter"/>
</dbReference>